<reference evidence="3 4" key="1">
    <citation type="submission" date="2012-05" db="EMBL/GenBank/DDBJ databases">
        <title>Genome sequence of Nitritalea halalkaliphila LW7.</title>
        <authorList>
            <person name="Jangir P.K."/>
            <person name="Singh A."/>
            <person name="Shivaji S."/>
            <person name="Sharma R."/>
        </authorList>
    </citation>
    <scope>NUCLEOTIDE SEQUENCE [LARGE SCALE GENOMIC DNA]</scope>
    <source>
        <strain evidence="3 4">LW7</strain>
    </source>
</reference>
<feature type="compositionally biased region" description="Polar residues" evidence="1">
    <location>
        <begin position="34"/>
        <end position="47"/>
    </location>
</feature>
<feature type="transmembrane region" description="Helical" evidence="2">
    <location>
        <begin position="113"/>
        <end position="132"/>
    </location>
</feature>
<keyword evidence="2" id="KW-0812">Transmembrane</keyword>
<protein>
    <submittedName>
        <fullName evidence="3">Uncharacterized protein</fullName>
    </submittedName>
</protein>
<organism evidence="3 4">
    <name type="scientific">Nitritalea halalkaliphila LW7</name>
    <dbReference type="NCBI Taxonomy" id="1189621"/>
    <lineage>
        <taxon>Bacteria</taxon>
        <taxon>Pseudomonadati</taxon>
        <taxon>Bacteroidota</taxon>
        <taxon>Cytophagia</taxon>
        <taxon>Cytophagales</taxon>
        <taxon>Cyclobacteriaceae</taxon>
        <taxon>Nitritalea</taxon>
    </lineage>
</organism>
<keyword evidence="2" id="KW-1133">Transmembrane helix</keyword>
<feature type="region of interest" description="Disordered" evidence="1">
    <location>
        <begin position="27"/>
        <end position="47"/>
    </location>
</feature>
<dbReference type="EMBL" id="AJYA01000007">
    <property type="protein sequence ID" value="EIM78344.1"/>
    <property type="molecule type" value="Genomic_DNA"/>
</dbReference>
<comment type="caution">
    <text evidence="3">The sequence shown here is derived from an EMBL/GenBank/DDBJ whole genome shotgun (WGS) entry which is preliminary data.</text>
</comment>
<gene>
    <name evidence="3" type="ORF">A3SI_03575</name>
</gene>
<evidence type="ECO:0000256" key="2">
    <source>
        <dbReference type="SAM" id="Phobius"/>
    </source>
</evidence>
<keyword evidence="4" id="KW-1185">Reference proteome</keyword>
<keyword evidence="2" id="KW-0472">Membrane</keyword>
<name>I5C942_9BACT</name>
<evidence type="ECO:0000313" key="3">
    <source>
        <dbReference type="EMBL" id="EIM78344.1"/>
    </source>
</evidence>
<accession>I5C942</accession>
<sequence>MGVNSQGRPYVHAGRHGIYYRQFLDSKGKRSRGRSTTPSPAPQTSASDQLFQQLGPQVVDSFEHNGLTTPYLSLARELPKGIETLDKPKIESPAGKLFLMGVVAFIFRWEPFYVFLGLIAFYLVAKYAYQLWGRHKLKQAKKHLLEDPNTMADQNSWERYASSLPLEDQKALALDFAGRLLEEDLDKARSPFRANDYRWLPLESQHLRLVKDMVLSNRVETCWPIISSAARKKPCSWK</sequence>
<evidence type="ECO:0000313" key="4">
    <source>
        <dbReference type="Proteomes" id="UP000005551"/>
    </source>
</evidence>
<proteinExistence type="predicted"/>
<dbReference type="AlphaFoldDB" id="I5C942"/>
<dbReference type="Proteomes" id="UP000005551">
    <property type="component" value="Unassembled WGS sequence"/>
</dbReference>
<dbReference type="STRING" id="1189621.A3SI_03575"/>
<evidence type="ECO:0000256" key="1">
    <source>
        <dbReference type="SAM" id="MobiDB-lite"/>
    </source>
</evidence>